<sequence>MKNSMFTLLGALLMSGIAFGLPSAVSKDGELEVVYVDPHPHTIPAGDLALLNKTEGASGIYTPSGDFTPLEIQQGQLLTFNNGTLEKRSGNPTFIAYGSYGCVTGDIAGVRGFGCGQCIAWSGCGCGGALSALLSMDNTFNPKPTASLFTRDDCQGPYQSIGITRGNTRGCSDSEQGDFFSALVYYNC</sequence>
<name>A0A9P4K7G3_9PLEO</name>
<keyword evidence="3" id="KW-1185">Reference proteome</keyword>
<dbReference type="EMBL" id="ML986619">
    <property type="protein sequence ID" value="KAF2264007.1"/>
    <property type="molecule type" value="Genomic_DNA"/>
</dbReference>
<evidence type="ECO:0000313" key="2">
    <source>
        <dbReference type="EMBL" id="KAF2264007.1"/>
    </source>
</evidence>
<dbReference type="Proteomes" id="UP000800093">
    <property type="component" value="Unassembled WGS sequence"/>
</dbReference>
<dbReference type="AlphaFoldDB" id="A0A9P4K7G3"/>
<organism evidence="2 3">
    <name type="scientific">Lojkania enalia</name>
    <dbReference type="NCBI Taxonomy" id="147567"/>
    <lineage>
        <taxon>Eukaryota</taxon>
        <taxon>Fungi</taxon>
        <taxon>Dikarya</taxon>
        <taxon>Ascomycota</taxon>
        <taxon>Pezizomycotina</taxon>
        <taxon>Dothideomycetes</taxon>
        <taxon>Pleosporomycetidae</taxon>
        <taxon>Pleosporales</taxon>
        <taxon>Pleosporales incertae sedis</taxon>
        <taxon>Lojkania</taxon>
    </lineage>
</organism>
<evidence type="ECO:0000313" key="3">
    <source>
        <dbReference type="Proteomes" id="UP000800093"/>
    </source>
</evidence>
<protein>
    <recommendedName>
        <fullName evidence="4">Secreted protein</fullName>
    </recommendedName>
</protein>
<gene>
    <name evidence="2" type="ORF">CC78DRAFT_544390</name>
</gene>
<dbReference type="OrthoDB" id="10566172at2759"/>
<keyword evidence="1" id="KW-0732">Signal</keyword>
<feature type="chain" id="PRO_5040267857" description="Secreted protein" evidence="1">
    <location>
        <begin position="21"/>
        <end position="188"/>
    </location>
</feature>
<feature type="signal peptide" evidence="1">
    <location>
        <begin position="1"/>
        <end position="20"/>
    </location>
</feature>
<proteinExistence type="predicted"/>
<evidence type="ECO:0000256" key="1">
    <source>
        <dbReference type="SAM" id="SignalP"/>
    </source>
</evidence>
<reference evidence="3" key="1">
    <citation type="journal article" date="2020" name="Stud. Mycol.">
        <title>101 Dothideomycetes genomes: A test case for predicting lifestyles and emergence of pathogens.</title>
        <authorList>
            <person name="Haridas S."/>
            <person name="Albert R."/>
            <person name="Binder M."/>
            <person name="Bloem J."/>
            <person name="LaButti K."/>
            <person name="Salamov A."/>
            <person name="Andreopoulos B."/>
            <person name="Baker S."/>
            <person name="Barry K."/>
            <person name="Bills G."/>
            <person name="Bluhm B."/>
            <person name="Cannon C."/>
            <person name="Castanera R."/>
            <person name="Culley D."/>
            <person name="Daum C."/>
            <person name="Ezra D."/>
            <person name="Gonzalez J."/>
            <person name="Henrissat B."/>
            <person name="Kuo A."/>
            <person name="Liang C."/>
            <person name="Lipzen A."/>
            <person name="Lutzoni F."/>
            <person name="Magnuson J."/>
            <person name="Mondo S."/>
            <person name="Nolan M."/>
            <person name="Ohm R."/>
            <person name="Pangilinan J."/>
            <person name="Park H.-J."/>
            <person name="Ramirez L."/>
            <person name="Alfaro M."/>
            <person name="Sun H."/>
            <person name="Tritt A."/>
            <person name="Yoshinaga Y."/>
            <person name="Zwiers L.-H."/>
            <person name="Turgeon B."/>
            <person name="Goodwin S."/>
            <person name="Spatafora J."/>
            <person name="Crous P."/>
            <person name="Grigoriev I."/>
        </authorList>
    </citation>
    <scope>NUCLEOTIDE SEQUENCE [LARGE SCALE GENOMIC DNA]</scope>
    <source>
        <strain evidence="3">CBS 304.66</strain>
    </source>
</reference>
<accession>A0A9P4K7G3</accession>
<comment type="caution">
    <text evidence="2">The sequence shown here is derived from an EMBL/GenBank/DDBJ whole genome shotgun (WGS) entry which is preliminary data.</text>
</comment>
<evidence type="ECO:0008006" key="4">
    <source>
        <dbReference type="Google" id="ProtNLM"/>
    </source>
</evidence>